<dbReference type="PANTHER" id="PTHR36766">
    <property type="entry name" value="PLANT BROAD-SPECTRUM MILDEW RESISTANCE PROTEIN RPW8"/>
    <property type="match status" value="1"/>
</dbReference>
<keyword evidence="9" id="KW-1185">Reference proteome</keyword>
<dbReference type="Pfam" id="PF00931">
    <property type="entry name" value="NB-ARC"/>
    <property type="match status" value="1"/>
</dbReference>
<dbReference type="GO" id="GO:0006952">
    <property type="term" value="P:defense response"/>
    <property type="evidence" value="ECO:0007669"/>
    <property type="project" value="UniProtKB-KW"/>
</dbReference>
<dbReference type="InterPro" id="IPR027417">
    <property type="entry name" value="P-loop_NTPase"/>
</dbReference>
<keyword evidence="3" id="KW-0677">Repeat</keyword>
<evidence type="ECO:0000256" key="6">
    <source>
        <dbReference type="ARBA" id="ARBA00022840"/>
    </source>
</evidence>
<evidence type="ECO:0000259" key="7">
    <source>
        <dbReference type="Pfam" id="PF00931"/>
    </source>
</evidence>
<dbReference type="InterPro" id="IPR002182">
    <property type="entry name" value="NB-ARC"/>
</dbReference>
<name>A0A8N4I5C3_ELAGV</name>
<keyword evidence="2" id="KW-0433">Leucine-rich repeat</keyword>
<evidence type="ECO:0000256" key="3">
    <source>
        <dbReference type="ARBA" id="ARBA00022737"/>
    </source>
</evidence>
<dbReference type="AlphaFoldDB" id="A0A8N4I5C3"/>
<keyword evidence="5" id="KW-0611">Plant defense</keyword>
<dbReference type="SUPFAM" id="SSF52540">
    <property type="entry name" value="P-loop containing nucleoside triphosphate hydrolases"/>
    <property type="match status" value="1"/>
</dbReference>
<evidence type="ECO:0000256" key="2">
    <source>
        <dbReference type="ARBA" id="ARBA00022614"/>
    </source>
</evidence>
<evidence type="ECO:0000256" key="4">
    <source>
        <dbReference type="ARBA" id="ARBA00022741"/>
    </source>
</evidence>
<feature type="domain" description="Disease resistance N-terminal" evidence="8">
    <location>
        <begin position="16"/>
        <end position="103"/>
    </location>
</feature>
<evidence type="ECO:0000313" key="10">
    <source>
        <dbReference type="RefSeq" id="XP_029116367.1"/>
    </source>
</evidence>
<dbReference type="OrthoDB" id="771937at2759"/>
<dbReference type="Proteomes" id="UP000504607">
    <property type="component" value="Unplaced"/>
</dbReference>
<protein>
    <submittedName>
        <fullName evidence="10">Disease resistance protein RGA2-like</fullName>
    </submittedName>
</protein>
<dbReference type="PANTHER" id="PTHR36766:SF40">
    <property type="entry name" value="DISEASE RESISTANCE PROTEIN RGA3"/>
    <property type="match status" value="1"/>
</dbReference>
<gene>
    <name evidence="10" type="primary">LOC105060418</name>
</gene>
<evidence type="ECO:0000256" key="1">
    <source>
        <dbReference type="ARBA" id="ARBA00008894"/>
    </source>
</evidence>
<sequence>MEALLSVGGSIASAVLDNLVGQVSSDAIQQFGRHSGLQDELRRLQTTLLRTRFILTRAEKRGTKDVYLAQIIPELKDAAYDAEVLLDEFKYQVLQQKVHESRKNREGNVLSSSLALARTLFNRDGDTVDRVSEVRGRLDSIADDMERVIRLLDLDDEGGKYESSVRRETSSFLTEPEVIGREKEKERVIKLLLKSSDATELSDDLVRVGSKRLKKDGISVLPVVGMGGIGKTTLAQLIYNDPKVHGHFDSKIWVCVSDNYDVKRLTKEIIKSVNRDILCDDQNLNCLQEILKENIMSKRFLLILDDIWNDDSNKWDCLCAPLRSGLEGSKILVTTRSHKVAEMTGTLEAVFLEGLANDPCWEFFSRHAFGSHNPKEHPELEAIGKKIADRLKGSPLAAKTLGDLLNLDLDERH</sequence>
<reference evidence="10" key="1">
    <citation type="submission" date="2025-08" db="UniProtKB">
        <authorList>
            <consortium name="RefSeq"/>
        </authorList>
    </citation>
    <scope>IDENTIFICATION</scope>
</reference>
<keyword evidence="6" id="KW-0067">ATP-binding</keyword>
<dbReference type="InterPro" id="IPR041118">
    <property type="entry name" value="Rx_N"/>
</dbReference>
<dbReference type="FunFam" id="3.40.50.300:FF:001091">
    <property type="entry name" value="Probable disease resistance protein At1g61300"/>
    <property type="match status" value="1"/>
</dbReference>
<evidence type="ECO:0000313" key="9">
    <source>
        <dbReference type="Proteomes" id="UP000504607"/>
    </source>
</evidence>
<dbReference type="Pfam" id="PF18052">
    <property type="entry name" value="Rx_N"/>
    <property type="match status" value="1"/>
</dbReference>
<dbReference type="Gene3D" id="1.20.5.4130">
    <property type="match status" value="1"/>
</dbReference>
<dbReference type="GO" id="GO:0005524">
    <property type="term" value="F:ATP binding"/>
    <property type="evidence" value="ECO:0007669"/>
    <property type="project" value="UniProtKB-KW"/>
</dbReference>
<proteinExistence type="inferred from homology"/>
<dbReference type="GO" id="GO:0043531">
    <property type="term" value="F:ADP binding"/>
    <property type="evidence" value="ECO:0007669"/>
    <property type="project" value="InterPro"/>
</dbReference>
<evidence type="ECO:0000259" key="8">
    <source>
        <dbReference type="Pfam" id="PF18052"/>
    </source>
</evidence>
<dbReference type="InterPro" id="IPR042197">
    <property type="entry name" value="Apaf_helical"/>
</dbReference>
<dbReference type="Gene3D" id="1.10.8.430">
    <property type="entry name" value="Helical domain of apoptotic protease-activating factors"/>
    <property type="match status" value="1"/>
</dbReference>
<dbReference type="RefSeq" id="XP_029116367.1">
    <property type="nucleotide sequence ID" value="XM_029260534.1"/>
</dbReference>
<evidence type="ECO:0000256" key="5">
    <source>
        <dbReference type="ARBA" id="ARBA00022821"/>
    </source>
</evidence>
<feature type="domain" description="NB-ARC" evidence="7">
    <location>
        <begin position="210"/>
        <end position="369"/>
    </location>
</feature>
<comment type="similarity">
    <text evidence="1">Belongs to the disease resistance NB-LRR family.</text>
</comment>
<accession>A0A8N4I5C3</accession>
<dbReference type="Gene3D" id="3.40.50.300">
    <property type="entry name" value="P-loop containing nucleotide triphosphate hydrolases"/>
    <property type="match status" value="1"/>
</dbReference>
<organism evidence="9 10">
    <name type="scientific">Elaeis guineensis var. tenera</name>
    <name type="common">Oil palm</name>
    <dbReference type="NCBI Taxonomy" id="51953"/>
    <lineage>
        <taxon>Eukaryota</taxon>
        <taxon>Viridiplantae</taxon>
        <taxon>Streptophyta</taxon>
        <taxon>Embryophyta</taxon>
        <taxon>Tracheophyta</taxon>
        <taxon>Spermatophyta</taxon>
        <taxon>Magnoliopsida</taxon>
        <taxon>Liliopsida</taxon>
        <taxon>Arecaceae</taxon>
        <taxon>Arecoideae</taxon>
        <taxon>Cocoseae</taxon>
        <taxon>Elaeidinae</taxon>
        <taxon>Elaeis</taxon>
    </lineage>
</organism>
<dbReference type="PRINTS" id="PR00364">
    <property type="entry name" value="DISEASERSIST"/>
</dbReference>
<keyword evidence="4" id="KW-0547">Nucleotide-binding</keyword>